<evidence type="ECO:0000256" key="6">
    <source>
        <dbReference type="ARBA" id="ARBA00022842"/>
    </source>
</evidence>
<evidence type="ECO:0000256" key="7">
    <source>
        <dbReference type="ARBA" id="ARBA00038093"/>
    </source>
</evidence>
<dbReference type="Proteomes" id="UP001139000">
    <property type="component" value="Unassembled WGS sequence"/>
</dbReference>
<evidence type="ECO:0000256" key="4">
    <source>
        <dbReference type="ARBA" id="ARBA00022723"/>
    </source>
</evidence>
<keyword evidence="10" id="KW-1185">Reference proteome</keyword>
<evidence type="ECO:0000256" key="1">
    <source>
        <dbReference type="ARBA" id="ARBA00001946"/>
    </source>
</evidence>
<protein>
    <submittedName>
        <fullName evidence="9">Type II toxin-antitoxin system VapC family toxin</fullName>
    </submittedName>
</protein>
<dbReference type="SUPFAM" id="SSF88723">
    <property type="entry name" value="PIN domain-like"/>
    <property type="match status" value="1"/>
</dbReference>
<dbReference type="EMBL" id="JAJTTC010000001">
    <property type="protein sequence ID" value="MCF0061664.1"/>
    <property type="molecule type" value="Genomic_DNA"/>
</dbReference>
<comment type="similarity">
    <text evidence="7">Belongs to the PINc/VapC protein family.</text>
</comment>
<organism evidence="9 10">
    <name type="scientific">Dyadobacter chenwenxiniae</name>
    <dbReference type="NCBI Taxonomy" id="2906456"/>
    <lineage>
        <taxon>Bacteria</taxon>
        <taxon>Pseudomonadati</taxon>
        <taxon>Bacteroidota</taxon>
        <taxon>Cytophagia</taxon>
        <taxon>Cytophagales</taxon>
        <taxon>Spirosomataceae</taxon>
        <taxon>Dyadobacter</taxon>
    </lineage>
</organism>
<proteinExistence type="inferred from homology"/>
<sequence length="94" mass="10307">MKITEKRSTNGGKNCDASQAAYWDNVFQQLEIVALDEDCIDTAVHINAELKKKSKQIALADLLIAASAVSHGMPLATLNKKHFERIDSLILVAL</sequence>
<evidence type="ECO:0000259" key="8">
    <source>
        <dbReference type="Pfam" id="PF01850"/>
    </source>
</evidence>
<gene>
    <name evidence="9" type="ORF">LXM26_09180</name>
</gene>
<keyword evidence="5" id="KW-0378">Hydrolase</keyword>
<keyword evidence="3" id="KW-0540">Nuclease</keyword>
<reference evidence="9" key="1">
    <citation type="submission" date="2021-12" db="EMBL/GenBank/DDBJ databases">
        <title>Novel species in genus Dyadobacter.</title>
        <authorList>
            <person name="Ma C."/>
        </authorList>
    </citation>
    <scope>NUCLEOTIDE SEQUENCE</scope>
    <source>
        <strain evidence="9">LJ419</strain>
    </source>
</reference>
<keyword evidence="4" id="KW-0479">Metal-binding</keyword>
<dbReference type="PANTHER" id="PTHR33653:SF1">
    <property type="entry name" value="RIBONUCLEASE VAPC2"/>
    <property type="match status" value="1"/>
</dbReference>
<name>A0A9X1PKK4_9BACT</name>
<dbReference type="InterPro" id="IPR050556">
    <property type="entry name" value="Type_II_TA_system_RNase"/>
</dbReference>
<evidence type="ECO:0000256" key="5">
    <source>
        <dbReference type="ARBA" id="ARBA00022801"/>
    </source>
</evidence>
<dbReference type="InterPro" id="IPR002716">
    <property type="entry name" value="PIN_dom"/>
</dbReference>
<evidence type="ECO:0000313" key="9">
    <source>
        <dbReference type="EMBL" id="MCF0061664.1"/>
    </source>
</evidence>
<comment type="caution">
    <text evidence="9">The sequence shown here is derived from an EMBL/GenBank/DDBJ whole genome shotgun (WGS) entry which is preliminary data.</text>
</comment>
<dbReference type="PANTHER" id="PTHR33653">
    <property type="entry name" value="RIBONUCLEASE VAPC2"/>
    <property type="match status" value="1"/>
</dbReference>
<dbReference type="GO" id="GO:0046872">
    <property type="term" value="F:metal ion binding"/>
    <property type="evidence" value="ECO:0007669"/>
    <property type="project" value="UniProtKB-KW"/>
</dbReference>
<dbReference type="GO" id="GO:0004518">
    <property type="term" value="F:nuclease activity"/>
    <property type="evidence" value="ECO:0007669"/>
    <property type="project" value="UniProtKB-KW"/>
</dbReference>
<evidence type="ECO:0000256" key="3">
    <source>
        <dbReference type="ARBA" id="ARBA00022722"/>
    </source>
</evidence>
<keyword evidence="2" id="KW-1277">Toxin-antitoxin system</keyword>
<feature type="domain" description="PIN" evidence="8">
    <location>
        <begin position="21"/>
        <end position="87"/>
    </location>
</feature>
<dbReference type="AlphaFoldDB" id="A0A9X1PKK4"/>
<dbReference type="Gene3D" id="3.40.50.1010">
    <property type="entry name" value="5'-nuclease"/>
    <property type="match status" value="1"/>
</dbReference>
<evidence type="ECO:0000313" key="10">
    <source>
        <dbReference type="Proteomes" id="UP001139000"/>
    </source>
</evidence>
<dbReference type="InterPro" id="IPR029060">
    <property type="entry name" value="PIN-like_dom_sf"/>
</dbReference>
<dbReference type="RefSeq" id="WP_234654947.1">
    <property type="nucleotide sequence ID" value="NZ_CP094997.1"/>
</dbReference>
<accession>A0A9X1PKK4</accession>
<comment type="cofactor">
    <cofactor evidence="1">
        <name>Mg(2+)</name>
        <dbReference type="ChEBI" id="CHEBI:18420"/>
    </cofactor>
</comment>
<dbReference type="CDD" id="cd09881">
    <property type="entry name" value="PIN_VapC4-5_FitB-like"/>
    <property type="match status" value="1"/>
</dbReference>
<dbReference type="GO" id="GO:0016787">
    <property type="term" value="F:hydrolase activity"/>
    <property type="evidence" value="ECO:0007669"/>
    <property type="project" value="UniProtKB-KW"/>
</dbReference>
<dbReference type="Pfam" id="PF01850">
    <property type="entry name" value="PIN"/>
    <property type="match status" value="1"/>
</dbReference>
<keyword evidence="6" id="KW-0460">Magnesium</keyword>
<evidence type="ECO:0000256" key="2">
    <source>
        <dbReference type="ARBA" id="ARBA00022649"/>
    </source>
</evidence>